<accession>J3N214</accession>
<dbReference type="Gramene" id="OB10G15620.1">
    <property type="protein sequence ID" value="OB10G15620.1"/>
    <property type="gene ID" value="OB10G15620"/>
</dbReference>
<organism evidence="1">
    <name type="scientific">Oryza brachyantha</name>
    <name type="common">malo sina</name>
    <dbReference type="NCBI Taxonomy" id="4533"/>
    <lineage>
        <taxon>Eukaryota</taxon>
        <taxon>Viridiplantae</taxon>
        <taxon>Streptophyta</taxon>
        <taxon>Embryophyta</taxon>
        <taxon>Tracheophyta</taxon>
        <taxon>Spermatophyta</taxon>
        <taxon>Magnoliopsida</taxon>
        <taxon>Liliopsida</taxon>
        <taxon>Poales</taxon>
        <taxon>Poaceae</taxon>
        <taxon>BOP clade</taxon>
        <taxon>Oryzoideae</taxon>
        <taxon>Oryzeae</taxon>
        <taxon>Oryzinae</taxon>
        <taxon>Oryza</taxon>
    </lineage>
</organism>
<reference evidence="1" key="2">
    <citation type="submission" date="2013-04" db="UniProtKB">
        <authorList>
            <consortium name="EnsemblPlants"/>
        </authorList>
    </citation>
    <scope>IDENTIFICATION</scope>
</reference>
<reference evidence="1" key="1">
    <citation type="journal article" date="2013" name="Nat. Commun.">
        <title>Whole-genome sequencing of Oryza brachyantha reveals mechanisms underlying Oryza genome evolution.</title>
        <authorList>
            <person name="Chen J."/>
            <person name="Huang Q."/>
            <person name="Gao D."/>
            <person name="Wang J."/>
            <person name="Lang Y."/>
            <person name="Liu T."/>
            <person name="Li B."/>
            <person name="Bai Z."/>
            <person name="Luis Goicoechea J."/>
            <person name="Liang C."/>
            <person name="Chen C."/>
            <person name="Zhang W."/>
            <person name="Sun S."/>
            <person name="Liao Y."/>
            <person name="Zhang X."/>
            <person name="Yang L."/>
            <person name="Song C."/>
            <person name="Wang M."/>
            <person name="Shi J."/>
            <person name="Liu G."/>
            <person name="Liu J."/>
            <person name="Zhou H."/>
            <person name="Zhou W."/>
            <person name="Yu Q."/>
            <person name="An N."/>
            <person name="Chen Y."/>
            <person name="Cai Q."/>
            <person name="Wang B."/>
            <person name="Liu B."/>
            <person name="Min J."/>
            <person name="Huang Y."/>
            <person name="Wu H."/>
            <person name="Li Z."/>
            <person name="Zhang Y."/>
            <person name="Yin Y."/>
            <person name="Song W."/>
            <person name="Jiang J."/>
            <person name="Jackson S.A."/>
            <person name="Wing R.A."/>
            <person name="Wang J."/>
            <person name="Chen M."/>
        </authorList>
    </citation>
    <scope>NUCLEOTIDE SEQUENCE [LARGE SCALE GENOMIC DNA]</scope>
    <source>
        <strain evidence="1">cv. IRGC 101232</strain>
    </source>
</reference>
<dbReference type="EnsemblPlants" id="OB10G15620.1">
    <property type="protein sequence ID" value="OB10G15620.1"/>
    <property type="gene ID" value="OB10G15620"/>
</dbReference>
<dbReference type="Proteomes" id="UP000006038">
    <property type="component" value="Chromosome 10"/>
</dbReference>
<dbReference type="HOGENOM" id="CLU_2324114_0_0_1"/>
<dbReference type="AlphaFoldDB" id="J3N214"/>
<keyword evidence="2" id="KW-1185">Reference proteome</keyword>
<name>J3N214_ORYBR</name>
<proteinExistence type="predicted"/>
<protein>
    <submittedName>
        <fullName evidence="1">Uncharacterized protein</fullName>
    </submittedName>
</protein>
<sequence length="99" mass="11332">MLPNQARYQSKDKHIRLTIPHYLLISSIHKQRCSILLTIAKFCWRTPTSQTELASLCSTRSVPVLECTIDDSTSSDHNNRGGHCLAFHEKSQMTYLQTK</sequence>
<evidence type="ECO:0000313" key="1">
    <source>
        <dbReference type="EnsemblPlants" id="OB10G15620.1"/>
    </source>
</evidence>
<evidence type="ECO:0000313" key="2">
    <source>
        <dbReference type="Proteomes" id="UP000006038"/>
    </source>
</evidence>